<gene>
    <name evidence="2" type="ORF">CAUJ_LOCUS2850</name>
</gene>
<dbReference type="PROSITE" id="PS51114">
    <property type="entry name" value="FBA"/>
    <property type="match status" value="1"/>
</dbReference>
<evidence type="ECO:0000313" key="3">
    <source>
        <dbReference type="Proteomes" id="UP000835052"/>
    </source>
</evidence>
<dbReference type="SUPFAM" id="SSF49785">
    <property type="entry name" value="Galactose-binding domain-like"/>
    <property type="match status" value="1"/>
</dbReference>
<accession>A0A8S1GV86</accession>
<proteinExistence type="predicted"/>
<keyword evidence="3" id="KW-1185">Reference proteome</keyword>
<dbReference type="InterPro" id="IPR008979">
    <property type="entry name" value="Galactose-bd-like_sf"/>
</dbReference>
<dbReference type="Proteomes" id="UP000835052">
    <property type="component" value="Unassembled WGS sequence"/>
</dbReference>
<reference evidence="2" key="1">
    <citation type="submission" date="2020-10" db="EMBL/GenBank/DDBJ databases">
        <authorList>
            <person name="Kikuchi T."/>
        </authorList>
    </citation>
    <scope>NUCLEOTIDE SEQUENCE</scope>
    <source>
        <strain evidence="2">NKZ352</strain>
    </source>
</reference>
<dbReference type="InterPro" id="IPR007397">
    <property type="entry name" value="F-box-assoc_dom"/>
</dbReference>
<name>A0A8S1GV86_9PELO</name>
<sequence>MIHLREDWGIEEWVLDYVRPTIRITELVSHQKNCASEYQICAKLLRRDMGYDYDPRFYLDPKFHSHCKMEKRVWSKDSDCGRGDPGDLRIPYRNAKLSISSGGRDLENTEGHHGLKIARLQVEVVLPPEGPRVLPPQLWEDDEEKHFLKYEPFTSDSAILNLRPFRIERCFRERVF</sequence>
<organism evidence="2 3">
    <name type="scientific">Caenorhabditis auriculariae</name>
    <dbReference type="NCBI Taxonomy" id="2777116"/>
    <lineage>
        <taxon>Eukaryota</taxon>
        <taxon>Metazoa</taxon>
        <taxon>Ecdysozoa</taxon>
        <taxon>Nematoda</taxon>
        <taxon>Chromadorea</taxon>
        <taxon>Rhabditida</taxon>
        <taxon>Rhabditina</taxon>
        <taxon>Rhabditomorpha</taxon>
        <taxon>Rhabditoidea</taxon>
        <taxon>Rhabditidae</taxon>
        <taxon>Peloderinae</taxon>
        <taxon>Caenorhabditis</taxon>
    </lineage>
</organism>
<dbReference type="Gene3D" id="2.60.120.260">
    <property type="entry name" value="Galactose-binding domain-like"/>
    <property type="match status" value="1"/>
</dbReference>
<dbReference type="EMBL" id="CAJGYM010000005">
    <property type="protein sequence ID" value="CAD6186931.1"/>
    <property type="molecule type" value="Genomic_DNA"/>
</dbReference>
<dbReference type="AlphaFoldDB" id="A0A8S1GV86"/>
<dbReference type="OrthoDB" id="1107553at2759"/>
<comment type="caution">
    <text evidence="2">The sequence shown here is derived from an EMBL/GenBank/DDBJ whole genome shotgun (WGS) entry which is preliminary data.</text>
</comment>
<evidence type="ECO:0000259" key="1">
    <source>
        <dbReference type="PROSITE" id="PS51114"/>
    </source>
</evidence>
<evidence type="ECO:0000313" key="2">
    <source>
        <dbReference type="EMBL" id="CAD6186931.1"/>
    </source>
</evidence>
<feature type="domain" description="FBA" evidence="1">
    <location>
        <begin position="1"/>
        <end position="126"/>
    </location>
</feature>
<protein>
    <recommendedName>
        <fullName evidence="1">FBA domain-containing protein</fullName>
    </recommendedName>
</protein>